<name>A0A101TB11_9ACTN</name>
<gene>
    <name evidence="2" type="ORF">AQJ66_06205</name>
</gene>
<comment type="caution">
    <text evidence="2">The sequence shown here is derived from an EMBL/GenBank/DDBJ whole genome shotgun (WGS) entry which is preliminary data.</text>
</comment>
<evidence type="ECO:0000313" key="2">
    <source>
        <dbReference type="EMBL" id="KUN89047.1"/>
    </source>
</evidence>
<dbReference type="Proteomes" id="UP000053024">
    <property type="component" value="Unassembled WGS sequence"/>
</dbReference>
<feature type="region of interest" description="Disordered" evidence="1">
    <location>
        <begin position="1"/>
        <end position="24"/>
    </location>
</feature>
<keyword evidence="3" id="KW-1185">Reference proteome</keyword>
<protein>
    <submittedName>
        <fullName evidence="2">Uncharacterized protein</fullName>
    </submittedName>
</protein>
<dbReference type="STRING" id="285568.AQJ66_06205"/>
<sequence length="71" mass="7563">MMPRGLRQPLADLGQGPGDVTNQRLPLKTVSYAVSGGTPPPVSAFEITRTRTTWQSGTQDLDVPSLIPVST</sequence>
<evidence type="ECO:0000313" key="3">
    <source>
        <dbReference type="Proteomes" id="UP000053024"/>
    </source>
</evidence>
<evidence type="ECO:0000256" key="1">
    <source>
        <dbReference type="SAM" id="MobiDB-lite"/>
    </source>
</evidence>
<organism evidence="2 3">
    <name type="scientific">Streptomyces bungoensis</name>
    <dbReference type="NCBI Taxonomy" id="285568"/>
    <lineage>
        <taxon>Bacteria</taxon>
        <taxon>Bacillati</taxon>
        <taxon>Actinomycetota</taxon>
        <taxon>Actinomycetes</taxon>
        <taxon>Kitasatosporales</taxon>
        <taxon>Streptomycetaceae</taxon>
        <taxon>Streptomyces</taxon>
    </lineage>
</organism>
<proteinExistence type="predicted"/>
<reference evidence="2 3" key="1">
    <citation type="submission" date="2015-10" db="EMBL/GenBank/DDBJ databases">
        <title>Draft genome sequence of Streptomyces bungoensis DSM 41781, type strain for the species Streptomyces bungoensis.</title>
        <authorList>
            <person name="Ruckert C."/>
            <person name="Winkler A."/>
            <person name="Kalinowski J."/>
            <person name="Kampfer P."/>
            <person name="Glaeser S."/>
        </authorList>
    </citation>
    <scope>NUCLEOTIDE SEQUENCE [LARGE SCALE GENOMIC DNA]</scope>
    <source>
        <strain evidence="2 3">DSM 41781</strain>
    </source>
</reference>
<dbReference type="AlphaFoldDB" id="A0A101TB11"/>
<accession>A0A101TB11</accession>
<dbReference type="EMBL" id="LMWX01000008">
    <property type="protein sequence ID" value="KUN89047.1"/>
    <property type="molecule type" value="Genomic_DNA"/>
</dbReference>